<protein>
    <recommendedName>
        <fullName evidence="3 13">Membrane protein insertase YidC</fullName>
    </recommendedName>
    <alternativeName>
        <fullName evidence="12 13">Foldase YidC</fullName>
    </alternativeName>
    <alternativeName>
        <fullName evidence="11 13">Membrane integrase YidC</fullName>
    </alternativeName>
    <alternativeName>
        <fullName evidence="13">Membrane protein YidC</fullName>
    </alternativeName>
</protein>
<dbReference type="Gene3D" id="2.70.98.90">
    <property type="match status" value="1"/>
</dbReference>
<dbReference type="HAMAP" id="MF_01810">
    <property type="entry name" value="YidC_type1"/>
    <property type="match status" value="1"/>
</dbReference>
<feature type="transmembrane region" description="Helical" evidence="13">
    <location>
        <begin position="498"/>
        <end position="518"/>
    </location>
</feature>
<comment type="caution">
    <text evidence="16">The sequence shown here is derived from an EMBL/GenBank/DDBJ whole genome shotgun (WGS) entry which is preliminary data.</text>
</comment>
<evidence type="ECO:0000256" key="2">
    <source>
        <dbReference type="ARBA" id="ARBA00010527"/>
    </source>
</evidence>
<dbReference type="NCBIfam" id="TIGR03593">
    <property type="entry name" value="yidC_nterm"/>
    <property type="match status" value="1"/>
</dbReference>
<dbReference type="GO" id="GO:0005886">
    <property type="term" value="C:plasma membrane"/>
    <property type="evidence" value="ECO:0007669"/>
    <property type="project" value="UniProtKB-SubCell"/>
</dbReference>
<name>A0A318N233_9PROT</name>
<evidence type="ECO:0000256" key="6">
    <source>
        <dbReference type="ARBA" id="ARBA00022692"/>
    </source>
</evidence>
<dbReference type="NCBIfam" id="TIGR03592">
    <property type="entry name" value="yidC_oxa1_cterm"/>
    <property type="match status" value="1"/>
</dbReference>
<dbReference type="OrthoDB" id="9780552at2"/>
<feature type="domain" description="Membrane insertase YidC/Oxa/ALB C-terminal" evidence="14">
    <location>
        <begin position="373"/>
        <end position="573"/>
    </location>
</feature>
<comment type="subcellular location">
    <subcellularLocation>
        <location evidence="1">Cell inner membrane</location>
        <topology evidence="1">Multi-pass membrane protein</topology>
    </subcellularLocation>
    <subcellularLocation>
        <location evidence="13">Cell membrane</location>
        <topology evidence="13">Multi-pass membrane protein</topology>
    </subcellularLocation>
</comment>
<comment type="caution">
    <text evidence="13">Lacks conserved residue(s) required for the propagation of feature annotation.</text>
</comment>
<evidence type="ECO:0000256" key="3">
    <source>
        <dbReference type="ARBA" id="ARBA00015325"/>
    </source>
</evidence>
<keyword evidence="9 13" id="KW-0472">Membrane</keyword>
<keyword evidence="4 13" id="KW-0813">Transport</keyword>
<dbReference type="PRINTS" id="PR01900">
    <property type="entry name" value="YIDCPROTEIN"/>
</dbReference>
<dbReference type="Proteomes" id="UP000247565">
    <property type="component" value="Unassembled WGS sequence"/>
</dbReference>
<dbReference type="EMBL" id="QGLT01000001">
    <property type="protein sequence ID" value="PXZ01623.1"/>
    <property type="molecule type" value="Genomic_DNA"/>
</dbReference>
<dbReference type="GO" id="GO:0051205">
    <property type="term" value="P:protein insertion into membrane"/>
    <property type="evidence" value="ECO:0007669"/>
    <property type="project" value="TreeGrafter"/>
</dbReference>
<proteinExistence type="inferred from homology"/>
<dbReference type="InterPro" id="IPR028053">
    <property type="entry name" value="Membr_insert_YidC_N"/>
</dbReference>
<evidence type="ECO:0000256" key="5">
    <source>
        <dbReference type="ARBA" id="ARBA00022475"/>
    </source>
</evidence>
<dbReference type="InterPro" id="IPR047196">
    <property type="entry name" value="YidC_ALB_C"/>
</dbReference>
<dbReference type="InterPro" id="IPR028055">
    <property type="entry name" value="YidC/Oxa/ALB_C"/>
</dbReference>
<feature type="domain" description="Membrane insertase YidC N-terminal" evidence="15">
    <location>
        <begin position="66"/>
        <end position="361"/>
    </location>
</feature>
<keyword evidence="5 13" id="KW-1003">Cell membrane</keyword>
<evidence type="ECO:0000259" key="14">
    <source>
        <dbReference type="Pfam" id="PF02096"/>
    </source>
</evidence>
<feature type="transmembrane region" description="Helical" evidence="13">
    <location>
        <begin position="373"/>
        <end position="392"/>
    </location>
</feature>
<dbReference type="InterPro" id="IPR001708">
    <property type="entry name" value="YidC/ALB3/OXA1/COX18"/>
</dbReference>
<dbReference type="InterPro" id="IPR019998">
    <property type="entry name" value="Membr_insert_YidC"/>
</dbReference>
<dbReference type="GO" id="GO:0015031">
    <property type="term" value="P:protein transport"/>
    <property type="evidence" value="ECO:0007669"/>
    <property type="project" value="UniProtKB-KW"/>
</dbReference>
<dbReference type="PANTHER" id="PTHR12428">
    <property type="entry name" value="OXA1"/>
    <property type="match status" value="1"/>
</dbReference>
<dbReference type="GO" id="GO:0032977">
    <property type="term" value="F:membrane insertase activity"/>
    <property type="evidence" value="ECO:0007669"/>
    <property type="project" value="InterPro"/>
</dbReference>
<evidence type="ECO:0000259" key="15">
    <source>
        <dbReference type="Pfam" id="PF14849"/>
    </source>
</evidence>
<evidence type="ECO:0000313" key="16">
    <source>
        <dbReference type="EMBL" id="PXZ01623.1"/>
    </source>
</evidence>
<keyword evidence="17" id="KW-1185">Reference proteome</keyword>
<evidence type="ECO:0000256" key="8">
    <source>
        <dbReference type="ARBA" id="ARBA00022989"/>
    </source>
</evidence>
<reference evidence="16 17" key="1">
    <citation type="submission" date="2018-05" db="EMBL/GenBank/DDBJ databases">
        <title>Reference genomes for bee gut microbiota database.</title>
        <authorList>
            <person name="Ellegaard K.M."/>
        </authorList>
    </citation>
    <scope>NUCLEOTIDE SEQUENCE [LARGE SCALE GENOMIC DNA]</scope>
    <source>
        <strain evidence="16 17">ESL0284</strain>
    </source>
</reference>
<dbReference type="CDD" id="cd19961">
    <property type="entry name" value="EcYidC-like_peri"/>
    <property type="match status" value="1"/>
</dbReference>
<sequence length="589" mass="67114">MDNKRFFLATLLSVLILFAFEYFTPQTSSVHENEKQVTQQTETGQSQSNIPHEIKTIAKVTGPEIRIPFEANAVKGSINLRGAVFDDLVLKNYHETVKADSPLVRVLDKADSKEPNYIETGWFNTDNTSVKFPDSTSVWKADEEKLTPGHPLTLTWDNGAGIEFQKIISLDKEYLFHIEQKVKNKSSQPVHFVFYGRVNRGYAPKEVGGYLMHEGPLGIINDRLEQNSYKYLRENSKGEHHIAWSQNSKGGWAGITDKYWLNAIVPQQDKNVTVHYGFVPEDHANNSGDSENQKGTYQVGFTSQQPISVGPGEVVVTDGNVFSGAKELHLLNRYEKEYHIPNFWKSVDFGWFSFLTYPIFIVLDWLNGLWGNFGLALLTFTLIVKLVFYPLASKQFHSMGKMKELQPKMKEIRERYKGDQAQMNQQMMLLYKEQGVNPASGCLPMLIQIPIFWCLYKDLYVTIEMRHAPFFGWIHDLSAPDPTNILNLFGLIPFDPSVISPLLHVGIWPLLFGTTMFLQQKLNPAVIDPVQKKMFQLMPVIFTVVLATQPVGLVIYYSWNNLLTAIQQLVIQKHMAIKEKQAISKSKKG</sequence>
<dbReference type="NCBIfam" id="NF002353">
    <property type="entry name" value="PRK01318.1-4"/>
    <property type="match status" value="1"/>
</dbReference>
<evidence type="ECO:0000256" key="10">
    <source>
        <dbReference type="ARBA" id="ARBA00023186"/>
    </source>
</evidence>
<evidence type="ECO:0000256" key="9">
    <source>
        <dbReference type="ARBA" id="ARBA00023136"/>
    </source>
</evidence>
<dbReference type="CDD" id="cd20070">
    <property type="entry name" value="5TM_YidC_Alb3"/>
    <property type="match status" value="1"/>
</dbReference>
<comment type="subunit">
    <text evidence="13">Interacts with the Sec translocase complex via SecD. Specifically interacts with transmembrane segments of nascent integral membrane proteins during membrane integration.</text>
</comment>
<dbReference type="PRINTS" id="PR00701">
    <property type="entry name" value="60KDINNERMP"/>
</dbReference>
<evidence type="ECO:0000256" key="1">
    <source>
        <dbReference type="ARBA" id="ARBA00004429"/>
    </source>
</evidence>
<dbReference type="RefSeq" id="WP_110438142.1">
    <property type="nucleotide sequence ID" value="NZ_CP046393.1"/>
</dbReference>
<comment type="similarity">
    <text evidence="2 13">Belongs to the OXA1/ALB3/YidC family. Type 1 subfamily.</text>
</comment>
<dbReference type="AlphaFoldDB" id="A0A318N233"/>
<dbReference type="Pfam" id="PF14849">
    <property type="entry name" value="YidC_periplas"/>
    <property type="match status" value="1"/>
</dbReference>
<keyword evidence="7 13" id="KW-0653">Protein transport</keyword>
<keyword evidence="8 13" id="KW-1133">Transmembrane helix</keyword>
<feature type="transmembrane region" description="Helical" evidence="13">
    <location>
        <begin position="539"/>
        <end position="559"/>
    </location>
</feature>
<organism evidence="16 17">
    <name type="scientific">Commensalibacter melissae</name>
    <dbReference type="NCBI Taxonomy" id="2070537"/>
    <lineage>
        <taxon>Bacteria</taxon>
        <taxon>Pseudomonadati</taxon>
        <taxon>Pseudomonadota</taxon>
        <taxon>Alphaproteobacteria</taxon>
        <taxon>Acetobacterales</taxon>
        <taxon>Acetobacteraceae</taxon>
    </lineage>
</organism>
<keyword evidence="6 13" id="KW-0812">Transmembrane</keyword>
<accession>A0A318N233</accession>
<evidence type="ECO:0000256" key="13">
    <source>
        <dbReference type="HAMAP-Rule" id="MF_01810"/>
    </source>
</evidence>
<gene>
    <name evidence="13" type="primary">yidC</name>
    <name evidence="16" type="ORF">DK869_01015</name>
</gene>
<evidence type="ECO:0000313" key="17">
    <source>
        <dbReference type="Proteomes" id="UP000247565"/>
    </source>
</evidence>
<evidence type="ECO:0000256" key="11">
    <source>
        <dbReference type="ARBA" id="ARBA00033245"/>
    </source>
</evidence>
<comment type="function">
    <text evidence="13">Required for the insertion and/or proper folding and/or complex formation of integral membrane proteins into the membrane. Involved in integration of membrane proteins that insert both dependently and independently of the Sec translocase complex, as well as at least some lipoproteins. Aids folding of multispanning membrane proteins.</text>
</comment>
<evidence type="ECO:0000256" key="12">
    <source>
        <dbReference type="ARBA" id="ARBA00033342"/>
    </source>
</evidence>
<dbReference type="Pfam" id="PF02096">
    <property type="entry name" value="60KD_IMP"/>
    <property type="match status" value="1"/>
</dbReference>
<dbReference type="InterPro" id="IPR038221">
    <property type="entry name" value="YidC_periplasmic_sf"/>
</dbReference>
<evidence type="ECO:0000256" key="4">
    <source>
        <dbReference type="ARBA" id="ARBA00022448"/>
    </source>
</evidence>
<keyword evidence="10 13" id="KW-0143">Chaperone</keyword>
<evidence type="ECO:0000256" key="7">
    <source>
        <dbReference type="ARBA" id="ARBA00022927"/>
    </source>
</evidence>
<dbReference type="PANTHER" id="PTHR12428:SF65">
    <property type="entry name" value="CYTOCHROME C OXIDASE ASSEMBLY PROTEIN COX18, MITOCHONDRIAL"/>
    <property type="match status" value="1"/>
</dbReference>